<accession>A0AAU8JYH2</accession>
<dbReference type="InterPro" id="IPR021517">
    <property type="entry name" value="DUF3180"/>
</dbReference>
<dbReference type="Pfam" id="PF11377">
    <property type="entry name" value="DUF3180"/>
    <property type="match status" value="1"/>
</dbReference>
<proteinExistence type="predicted"/>
<name>A0AAU8JYH2_9ACTN</name>
<organism evidence="2">
    <name type="scientific">Kitasatospora camelliae</name>
    <dbReference type="NCBI Taxonomy" id="3156397"/>
    <lineage>
        <taxon>Bacteria</taxon>
        <taxon>Bacillati</taxon>
        <taxon>Actinomycetota</taxon>
        <taxon>Actinomycetes</taxon>
        <taxon>Kitasatosporales</taxon>
        <taxon>Streptomycetaceae</taxon>
        <taxon>Kitasatospora</taxon>
    </lineage>
</organism>
<protein>
    <submittedName>
        <fullName evidence="2">DUF3180 domain-containing protein</fullName>
    </submittedName>
</protein>
<dbReference type="RefSeq" id="WP_354641843.1">
    <property type="nucleotide sequence ID" value="NZ_CP159872.1"/>
</dbReference>
<keyword evidence="1" id="KW-1133">Transmembrane helix</keyword>
<dbReference type="KEGG" id="kcm:ABWK59_19325"/>
<dbReference type="EMBL" id="CP159872">
    <property type="protein sequence ID" value="XCM80909.1"/>
    <property type="molecule type" value="Genomic_DNA"/>
</dbReference>
<keyword evidence="1" id="KW-0812">Transmembrane</keyword>
<feature type="transmembrane region" description="Helical" evidence="1">
    <location>
        <begin position="40"/>
        <end position="58"/>
    </location>
</feature>
<reference evidence="2" key="1">
    <citation type="submission" date="2024-06" db="EMBL/GenBank/DDBJ databases">
        <title>The genome sequences of Kitasatospora sp. strain HUAS MG31.</title>
        <authorList>
            <person name="Mo P."/>
        </authorList>
    </citation>
    <scope>NUCLEOTIDE SEQUENCE</scope>
    <source>
        <strain evidence="2">HUAS MG31</strain>
    </source>
</reference>
<dbReference type="AlphaFoldDB" id="A0AAU8JYH2"/>
<feature type="transmembrane region" description="Helical" evidence="1">
    <location>
        <begin position="121"/>
        <end position="141"/>
    </location>
</feature>
<evidence type="ECO:0000313" key="2">
    <source>
        <dbReference type="EMBL" id="XCM80909.1"/>
    </source>
</evidence>
<feature type="transmembrane region" description="Helical" evidence="1">
    <location>
        <begin position="79"/>
        <end position="109"/>
    </location>
</feature>
<keyword evidence="1" id="KW-0472">Membrane</keyword>
<evidence type="ECO:0000256" key="1">
    <source>
        <dbReference type="SAM" id="Phobius"/>
    </source>
</evidence>
<gene>
    <name evidence="2" type="ORF">ABWK59_19325</name>
</gene>
<sequence>MKPLRLRLLLVIVLVAGVLSWAGARMWDSLGSLPGVPSFAPLALAAIAVVLFAVAITLRSRLKAVREREPDAKGVDPLAAARALVLGQASALVSSVVTGIYAGVGVFLLGELDIAARKSQAITAGLAVLAGAAVIAAGLWIQHICRLPEDHDHPHGPSGTAPSAR</sequence>